<name>A0A7C2SN83_ARCFL</name>
<dbReference type="AlphaFoldDB" id="A0A7C2SN83"/>
<organism evidence="1">
    <name type="scientific">Archaeoglobus fulgidus</name>
    <dbReference type="NCBI Taxonomy" id="2234"/>
    <lineage>
        <taxon>Archaea</taxon>
        <taxon>Methanobacteriati</taxon>
        <taxon>Methanobacteriota</taxon>
        <taxon>Archaeoglobi</taxon>
        <taxon>Archaeoglobales</taxon>
        <taxon>Archaeoglobaceae</taxon>
        <taxon>Archaeoglobus</taxon>
    </lineage>
</organism>
<sequence length="310" mass="36017">MRCTESSRDNIFNPDEWAGIVESLVIIARESYDALGMVPRIEDYYSEEEKYTIFAIRIPSGLDGSTVKYSEIVVVSTAAPLNQGFFKELASEIAPRSFFRYRHYYEELFSRTVFVLARSYRGFVKAIKSRNQSFIPVLGKDACARLFLYLADFYRNRLDALVDSVLDGWKKRSVDHILWRLYRLLKNLDSLRHGASRLSLFNANLYYINILEIKIGKIEGRVSSNIIKTCNALLRVFKKMLKIIDRFLEPIIMRKVGEVCYKLLKERFGRFVFKAIKLAEEYANHVRKLAASLEAEKFLERISRAEPVKG</sequence>
<reference evidence="1" key="1">
    <citation type="journal article" date="2020" name="mSystems">
        <title>Genome- and Community-Level Interaction Insights into Carbon Utilization and Element Cycling Functions of Hydrothermarchaeota in Hydrothermal Sediment.</title>
        <authorList>
            <person name="Zhou Z."/>
            <person name="Liu Y."/>
            <person name="Xu W."/>
            <person name="Pan J."/>
            <person name="Luo Z.H."/>
            <person name="Li M."/>
        </authorList>
    </citation>
    <scope>NUCLEOTIDE SEQUENCE [LARGE SCALE GENOMIC DNA]</scope>
    <source>
        <strain evidence="1">SpSt-12</strain>
    </source>
</reference>
<protein>
    <submittedName>
        <fullName evidence="1">Uncharacterized protein</fullName>
    </submittedName>
</protein>
<dbReference type="EMBL" id="DSCQ01000026">
    <property type="protein sequence ID" value="HET20912.1"/>
    <property type="molecule type" value="Genomic_DNA"/>
</dbReference>
<accession>A0A7C2SN83</accession>
<gene>
    <name evidence="1" type="ORF">ENN70_02150</name>
</gene>
<comment type="caution">
    <text evidence="1">The sequence shown here is derived from an EMBL/GenBank/DDBJ whole genome shotgun (WGS) entry which is preliminary data.</text>
</comment>
<evidence type="ECO:0000313" key="1">
    <source>
        <dbReference type="EMBL" id="HET20912.1"/>
    </source>
</evidence>
<proteinExistence type="predicted"/>